<dbReference type="InterPro" id="IPR011856">
    <property type="entry name" value="tRNA_endonuc-like_dom_sf"/>
</dbReference>
<dbReference type="EMBL" id="JACHVP010000003">
    <property type="protein sequence ID" value="MBB2968084.1"/>
    <property type="molecule type" value="Genomic_DNA"/>
</dbReference>
<evidence type="ECO:0000313" key="3">
    <source>
        <dbReference type="EMBL" id="MBB2968084.1"/>
    </source>
</evidence>
<dbReference type="Proteomes" id="UP000538196">
    <property type="component" value="Unassembled WGS sequence"/>
</dbReference>
<evidence type="ECO:0000259" key="2">
    <source>
        <dbReference type="Pfam" id="PF17761"/>
    </source>
</evidence>
<dbReference type="Pfam" id="PF06250">
    <property type="entry name" value="YhcG_C"/>
    <property type="match status" value="1"/>
</dbReference>
<feature type="domain" description="YhcG N-terminal" evidence="2">
    <location>
        <begin position="17"/>
        <end position="153"/>
    </location>
</feature>
<protein>
    <submittedName>
        <fullName evidence="3">Putative nuclease of restriction endonuclease-like (RecB) superfamily</fullName>
    </submittedName>
</protein>
<dbReference type="PANTHER" id="PTHR30547">
    <property type="entry name" value="UNCHARACTERIZED PROTEIN YHCG-RELATED"/>
    <property type="match status" value="1"/>
</dbReference>
<dbReference type="AlphaFoldDB" id="A0A7W4UXF5"/>
<dbReference type="PANTHER" id="PTHR30547:SF0">
    <property type="entry name" value="BLR8175 PROTEIN"/>
    <property type="match status" value="1"/>
</dbReference>
<dbReference type="Gene3D" id="3.40.1350.10">
    <property type="match status" value="1"/>
</dbReference>
<keyword evidence="4" id="KW-1185">Reference proteome</keyword>
<keyword evidence="3" id="KW-0540">Nuclease</keyword>
<dbReference type="InterPro" id="IPR041527">
    <property type="entry name" value="YhcG_N"/>
</dbReference>
<feature type="domain" description="YhcG PDDEXK nuclease" evidence="1">
    <location>
        <begin position="177"/>
        <end position="316"/>
    </location>
</feature>
<dbReference type="GO" id="GO:0003676">
    <property type="term" value="F:nucleic acid binding"/>
    <property type="evidence" value="ECO:0007669"/>
    <property type="project" value="InterPro"/>
</dbReference>
<proteinExistence type="predicted"/>
<reference evidence="3 4" key="1">
    <citation type="submission" date="2020-08" db="EMBL/GenBank/DDBJ databases">
        <title>Sequencing the genomes of 1000 actinobacteria strains.</title>
        <authorList>
            <person name="Klenk H.-P."/>
        </authorList>
    </citation>
    <scope>NUCLEOTIDE SEQUENCE [LARGE SCALE GENOMIC DNA]</scope>
    <source>
        <strain evidence="3 4">DSM 20146</strain>
    </source>
</reference>
<dbReference type="Pfam" id="PF17761">
    <property type="entry name" value="DUF1016_N"/>
    <property type="match status" value="1"/>
</dbReference>
<dbReference type="InterPro" id="IPR009362">
    <property type="entry name" value="YhcG_C"/>
</dbReference>
<comment type="caution">
    <text evidence="3">The sequence shown here is derived from an EMBL/GenBank/DDBJ whole genome shotgun (WGS) entry which is preliminary data.</text>
</comment>
<keyword evidence="3" id="KW-0255">Endonuclease</keyword>
<gene>
    <name evidence="3" type="ORF">FHX33_002854</name>
</gene>
<accession>A0A7W4UXF5</accession>
<name>A0A7W4UXF5_LEIAQ</name>
<evidence type="ECO:0000259" key="1">
    <source>
        <dbReference type="Pfam" id="PF06250"/>
    </source>
</evidence>
<dbReference type="RefSeq" id="WP_039921851.1">
    <property type="nucleotide sequence ID" value="NZ_JACHVP010000003.1"/>
</dbReference>
<dbReference type="InterPro" id="IPR053148">
    <property type="entry name" value="PD-DEXK-like_domain"/>
</dbReference>
<keyword evidence="3" id="KW-0378">Hydrolase</keyword>
<dbReference type="GO" id="GO:0004519">
    <property type="term" value="F:endonuclease activity"/>
    <property type="evidence" value="ECO:0007669"/>
    <property type="project" value="UniProtKB-KW"/>
</dbReference>
<evidence type="ECO:0000313" key="4">
    <source>
        <dbReference type="Proteomes" id="UP000538196"/>
    </source>
</evidence>
<sequence>MKDIAIPPGYGMVLADLRQRVRAARARAQRAANSELIGLYWSIGRTILEQQQIAGWGAGVVDQLARDLADSFPEMRGLSRRNLLYMRAFSEAWPDKSIEAFVQQPVAQLPWGHVTTLLDKLDSREARDWYAAESVRLGWSRALLVDRISADTRNRVGAAPSNFEVHLDGIDSARAQQLTRDPYVFDFLAVGDQARERDVEAALTERIEHTLLELGDGFAFVGRQKHFDVDGDDFYIDLLFFHTVQLRYIVVELKIGRFEPSRAGQLGFYVALVDDRLRLPMHAPTVGILLCTDRNEAVVRYSLGGTAQPVAVSTYTYDALPLAEKHALPSADDLTKALAEASGT</sequence>
<organism evidence="3 4">
    <name type="scientific">Leifsonia aquatica</name>
    <name type="common">Corynebacterium aquaticum</name>
    <dbReference type="NCBI Taxonomy" id="144185"/>
    <lineage>
        <taxon>Bacteria</taxon>
        <taxon>Bacillati</taxon>
        <taxon>Actinomycetota</taxon>
        <taxon>Actinomycetes</taxon>
        <taxon>Micrococcales</taxon>
        <taxon>Microbacteriaceae</taxon>
        <taxon>Leifsonia</taxon>
    </lineage>
</organism>